<evidence type="ECO:0000313" key="2">
    <source>
        <dbReference type="Proteomes" id="UP000003688"/>
    </source>
</evidence>
<comment type="caution">
    <text evidence="1">The sequence shown here is derived from an EMBL/GenBank/DDBJ whole genome shotgun (WGS) entry which is preliminary data.</text>
</comment>
<dbReference type="Gene3D" id="3.40.50.1820">
    <property type="entry name" value="alpha/beta hydrolase"/>
    <property type="match status" value="1"/>
</dbReference>
<evidence type="ECO:0000313" key="1">
    <source>
        <dbReference type="EMBL" id="EEF62531.1"/>
    </source>
</evidence>
<protein>
    <recommendedName>
        <fullName evidence="3">AB hydrolase-1 domain-containing protein</fullName>
    </recommendedName>
</protein>
<gene>
    <name evidence="1" type="ORF">Cflav_PD5166</name>
</gene>
<accession>B9XC63</accession>
<name>B9XC63_PEDPL</name>
<dbReference type="SUPFAM" id="SSF53474">
    <property type="entry name" value="alpha/beta-Hydrolases"/>
    <property type="match status" value="1"/>
</dbReference>
<organism evidence="1 2">
    <name type="scientific">Pedosphaera parvula (strain Ellin514)</name>
    <dbReference type="NCBI Taxonomy" id="320771"/>
    <lineage>
        <taxon>Bacteria</taxon>
        <taxon>Pseudomonadati</taxon>
        <taxon>Verrucomicrobiota</taxon>
        <taxon>Pedosphaerae</taxon>
        <taxon>Pedosphaerales</taxon>
        <taxon>Pedosphaeraceae</taxon>
        <taxon>Pedosphaera</taxon>
    </lineage>
</organism>
<keyword evidence="2" id="KW-1185">Reference proteome</keyword>
<dbReference type="STRING" id="320771.Cflav_PD5166"/>
<sequence length="255" mass="27750">MRLNYSSLGTMRKLVPILLGACLPLLVGCTSIQRSFLFYPTHHDGDNGLVAWRSEGKIIGYSRQVQPPENVWLMLHGNGGQATDRIYALPSFSEHDSVFILEYPGYGTRGDKPSRASFDAAAAEAYTLLRDTFTNIPVCIIGESIGSGPACTLATQSPPPEKIVLVVPFDKLASVAAEHVSVLPVSLLLEAKWDNVRSLSNYQGPVEIFGAQQDTVIPIEHARKLASGIPTAQFHCIPGGHNDWSRTGQVEIRNP</sequence>
<reference evidence="1 2" key="1">
    <citation type="journal article" date="2011" name="J. Bacteriol.">
        <title>Genome sequence of 'Pedosphaera parvula' Ellin514, an aerobic Verrucomicrobial isolate from pasture soil.</title>
        <authorList>
            <person name="Kant R."/>
            <person name="van Passel M.W."/>
            <person name="Sangwan P."/>
            <person name="Palva A."/>
            <person name="Lucas S."/>
            <person name="Copeland A."/>
            <person name="Lapidus A."/>
            <person name="Glavina Del Rio T."/>
            <person name="Dalin E."/>
            <person name="Tice H."/>
            <person name="Bruce D."/>
            <person name="Goodwin L."/>
            <person name="Pitluck S."/>
            <person name="Chertkov O."/>
            <person name="Larimer F.W."/>
            <person name="Land M.L."/>
            <person name="Hauser L."/>
            <person name="Brettin T.S."/>
            <person name="Detter J.C."/>
            <person name="Han S."/>
            <person name="de Vos W.M."/>
            <person name="Janssen P.H."/>
            <person name="Smidt H."/>
        </authorList>
    </citation>
    <scope>NUCLEOTIDE SEQUENCE [LARGE SCALE GENOMIC DNA]</scope>
    <source>
        <strain evidence="1 2">Ellin514</strain>
    </source>
</reference>
<proteinExistence type="predicted"/>
<dbReference type="InterPro" id="IPR029058">
    <property type="entry name" value="AB_hydrolase_fold"/>
</dbReference>
<dbReference type="PROSITE" id="PS51257">
    <property type="entry name" value="PROKAR_LIPOPROTEIN"/>
    <property type="match status" value="1"/>
</dbReference>
<dbReference type="AlphaFoldDB" id="B9XC63"/>
<dbReference type="PANTHER" id="PTHR12277">
    <property type="entry name" value="ALPHA/BETA HYDROLASE DOMAIN-CONTAINING PROTEIN"/>
    <property type="match status" value="1"/>
</dbReference>
<evidence type="ECO:0008006" key="3">
    <source>
        <dbReference type="Google" id="ProtNLM"/>
    </source>
</evidence>
<dbReference type="EMBL" id="ABOX02000004">
    <property type="protein sequence ID" value="EEF62531.1"/>
    <property type="molecule type" value="Genomic_DNA"/>
</dbReference>
<dbReference type="Proteomes" id="UP000003688">
    <property type="component" value="Unassembled WGS sequence"/>
</dbReference>